<dbReference type="Proteomes" id="UP000246278">
    <property type="component" value="Unassembled WGS sequence"/>
</dbReference>
<evidence type="ECO:0000256" key="1">
    <source>
        <dbReference type="SAM" id="MobiDB-lite"/>
    </source>
</evidence>
<evidence type="ECO:0000313" key="3">
    <source>
        <dbReference type="Proteomes" id="UP000246278"/>
    </source>
</evidence>
<dbReference type="EMBL" id="PDNZ01000002">
    <property type="protein sequence ID" value="PWW82731.1"/>
    <property type="molecule type" value="Genomic_DNA"/>
</dbReference>
<evidence type="ECO:0000313" key="2">
    <source>
        <dbReference type="EMBL" id="PWW82731.1"/>
    </source>
</evidence>
<comment type="caution">
    <text evidence="2">The sequence shown here is derived from an EMBL/GenBank/DDBJ whole genome shotgun (WGS) entry which is preliminary data.</text>
</comment>
<name>A0A317TAN9_9CHLB</name>
<feature type="region of interest" description="Disordered" evidence="1">
    <location>
        <begin position="1"/>
        <end position="23"/>
    </location>
</feature>
<proteinExistence type="predicted"/>
<dbReference type="AlphaFoldDB" id="A0A317TAN9"/>
<gene>
    <name evidence="2" type="ORF">CR164_03035</name>
</gene>
<protein>
    <submittedName>
        <fullName evidence="2">Uncharacterized protein</fullName>
    </submittedName>
</protein>
<sequence>MSEKTKPSRSKNRGGFFSSLLYREPGTPRAENISLVAHRSELNTQHIARPYSFPATKLTSQLAIQP</sequence>
<reference evidence="3" key="1">
    <citation type="submission" date="2017-10" db="EMBL/GenBank/DDBJ databases">
        <authorList>
            <person name="Gaisin V.A."/>
            <person name="Rysina M.S."/>
            <person name="Grouzdev D.S."/>
        </authorList>
    </citation>
    <scope>NUCLEOTIDE SEQUENCE [LARGE SCALE GENOMIC DNA]</scope>
    <source>
        <strain evidence="3">V1</strain>
    </source>
</reference>
<accession>A0A317TAN9</accession>
<keyword evidence="3" id="KW-1185">Reference proteome</keyword>
<organism evidence="2 3">
    <name type="scientific">Prosthecochloris marina</name>
    <dbReference type="NCBI Taxonomy" id="2017681"/>
    <lineage>
        <taxon>Bacteria</taxon>
        <taxon>Pseudomonadati</taxon>
        <taxon>Chlorobiota</taxon>
        <taxon>Chlorobiia</taxon>
        <taxon>Chlorobiales</taxon>
        <taxon>Chlorobiaceae</taxon>
        <taxon>Prosthecochloris</taxon>
    </lineage>
</organism>